<protein>
    <recommendedName>
        <fullName evidence="3">Replication terminator protein</fullName>
    </recommendedName>
</protein>
<proteinExistence type="predicted"/>
<comment type="caution">
    <text evidence="1">The sequence shown here is derived from an EMBL/GenBank/DDBJ whole genome shotgun (WGS) entry which is preliminary data.</text>
</comment>
<evidence type="ECO:0000313" key="1">
    <source>
        <dbReference type="EMBL" id="KQC85459.1"/>
    </source>
</evidence>
<name>A0AAW3JSG5_9FIRM</name>
<dbReference type="EMBL" id="LLKB01000005">
    <property type="protein sequence ID" value="KQC85459.1"/>
    <property type="molecule type" value="Genomic_DNA"/>
</dbReference>
<sequence>MDISLHDLAGGALQEKVNQAFEQVMKNMQDPNTPWKNKRKINLTLSFEQNEDRTDCTCDISVDTKLASVKPVSTKFCTQKDLTTGKVYAQEYGPGIKGQMSFDDVEKNEIEIDGQIVDTETGEIKEDKSVIDFRNNVKQA</sequence>
<dbReference type="AlphaFoldDB" id="A0AAW3JSG5"/>
<accession>A0AAW3JSG5</accession>
<gene>
    <name evidence="1" type="ORF">APZ18_12325</name>
</gene>
<dbReference type="RefSeq" id="WP_022014482.1">
    <property type="nucleotide sequence ID" value="NZ_LLKB01000005.1"/>
</dbReference>
<dbReference type="Proteomes" id="UP000050833">
    <property type="component" value="Unassembled WGS sequence"/>
</dbReference>
<evidence type="ECO:0000313" key="2">
    <source>
        <dbReference type="Proteomes" id="UP000050833"/>
    </source>
</evidence>
<evidence type="ECO:0008006" key="3">
    <source>
        <dbReference type="Google" id="ProtNLM"/>
    </source>
</evidence>
<keyword evidence="2" id="KW-1185">Reference proteome</keyword>
<reference evidence="1 2" key="1">
    <citation type="submission" date="2015-10" db="EMBL/GenBank/DDBJ databases">
        <title>Butyribacter intestini gen. nov., sp. nov., a butyric acid-producing bacterium of the family Lachnospiraceae isolated from the human faeces.</title>
        <authorList>
            <person name="Zou Y."/>
            <person name="Xue W."/>
            <person name="Luo G."/>
            <person name="Lv M."/>
        </authorList>
    </citation>
    <scope>NUCLEOTIDE SEQUENCE [LARGE SCALE GENOMIC DNA]</scope>
    <source>
        <strain evidence="1 2">TF01-11</strain>
    </source>
</reference>
<organism evidence="1 2">
    <name type="scientific">Butyribacter intestini</name>
    <dbReference type="NCBI Taxonomy" id="1703332"/>
    <lineage>
        <taxon>Bacteria</taxon>
        <taxon>Bacillati</taxon>
        <taxon>Bacillota</taxon>
        <taxon>Clostridia</taxon>
        <taxon>Lachnospirales</taxon>
        <taxon>Lachnospiraceae</taxon>
        <taxon>Butyribacter</taxon>
    </lineage>
</organism>